<proteinExistence type="predicted"/>
<evidence type="ECO:0000313" key="3">
    <source>
        <dbReference type="Proteomes" id="UP000029665"/>
    </source>
</evidence>
<dbReference type="Proteomes" id="UP000029665">
    <property type="component" value="Unassembled WGS sequence"/>
</dbReference>
<keyword evidence="3" id="KW-1185">Reference proteome</keyword>
<keyword evidence="1" id="KW-0472">Membrane</keyword>
<dbReference type="HOGENOM" id="CLU_2706047_0_0_1"/>
<comment type="caution">
    <text evidence="2">The sequence shown here is derived from an EMBL/GenBank/DDBJ whole genome shotgun (WGS) entry which is preliminary data.</text>
</comment>
<evidence type="ECO:0000256" key="1">
    <source>
        <dbReference type="SAM" id="Phobius"/>
    </source>
</evidence>
<gene>
    <name evidence="2" type="ORF">BN946_scf184839.g7</name>
</gene>
<feature type="transmembrane region" description="Helical" evidence="1">
    <location>
        <begin position="30"/>
        <end position="52"/>
    </location>
</feature>
<accession>A0A060SIL0</accession>
<dbReference type="OMA" id="HTVVWII"/>
<reference evidence="2" key="1">
    <citation type="submission" date="2014-01" db="EMBL/GenBank/DDBJ databases">
        <title>The genome of the white-rot fungus Pycnoporus cinnabarinus: a basidiomycete model with a versatile arsenal for lignocellulosic biomass breakdown.</title>
        <authorList>
            <person name="Levasseur A."/>
            <person name="Lomascolo A."/>
            <person name="Ruiz-Duenas F.J."/>
            <person name="Uzan E."/>
            <person name="Piumi F."/>
            <person name="Kues U."/>
            <person name="Ram A.F.J."/>
            <person name="Murat C."/>
            <person name="Haon M."/>
            <person name="Benoit I."/>
            <person name="Arfi Y."/>
            <person name="Chevret D."/>
            <person name="Drula E."/>
            <person name="Kwon M.J."/>
            <person name="Gouret P."/>
            <person name="Lesage-Meessen L."/>
            <person name="Lombard V."/>
            <person name="Mariette J."/>
            <person name="Noirot C."/>
            <person name="Park J."/>
            <person name="Patyshakuliyeva A."/>
            <person name="Wieneger R.A.B."/>
            <person name="Wosten H.A.B."/>
            <person name="Martin F."/>
            <person name="Coutinho P.M."/>
            <person name="de Vries R."/>
            <person name="Martinez A.T."/>
            <person name="Klopp C."/>
            <person name="Pontarotti P."/>
            <person name="Henrissat B."/>
            <person name="Record E."/>
        </authorList>
    </citation>
    <scope>NUCLEOTIDE SEQUENCE [LARGE SCALE GENOMIC DNA]</scope>
    <source>
        <strain evidence="2">BRFM137</strain>
    </source>
</reference>
<dbReference type="OrthoDB" id="2756378at2759"/>
<dbReference type="EMBL" id="CCBP010000151">
    <property type="protein sequence ID" value="CDO74302.1"/>
    <property type="molecule type" value="Genomic_DNA"/>
</dbReference>
<sequence>MATQDIPSGALPCPALPSLPIQIPSLSDTYGALFIGMCISIFLYGLTGLQVYRYFRLYPKDKILLKATVLSIL</sequence>
<keyword evidence="1" id="KW-1133">Transmembrane helix</keyword>
<protein>
    <submittedName>
        <fullName evidence="2">Uncharacterized protein</fullName>
    </submittedName>
</protein>
<evidence type="ECO:0000313" key="2">
    <source>
        <dbReference type="EMBL" id="CDO74302.1"/>
    </source>
</evidence>
<organism evidence="2 3">
    <name type="scientific">Pycnoporus cinnabarinus</name>
    <name type="common">Cinnabar-red polypore</name>
    <name type="synonym">Trametes cinnabarina</name>
    <dbReference type="NCBI Taxonomy" id="5643"/>
    <lineage>
        <taxon>Eukaryota</taxon>
        <taxon>Fungi</taxon>
        <taxon>Dikarya</taxon>
        <taxon>Basidiomycota</taxon>
        <taxon>Agaricomycotina</taxon>
        <taxon>Agaricomycetes</taxon>
        <taxon>Polyporales</taxon>
        <taxon>Polyporaceae</taxon>
        <taxon>Trametes</taxon>
    </lineage>
</organism>
<name>A0A060SIL0_PYCCI</name>
<keyword evidence="1" id="KW-0812">Transmembrane</keyword>
<dbReference type="AlphaFoldDB" id="A0A060SIL0"/>